<reference evidence="2 3" key="1">
    <citation type="journal article" date="2015" name="Nat. Commun.">
        <title>Outbred genome sequencing and CRISPR/Cas9 gene editing in butterflies.</title>
        <authorList>
            <person name="Li X."/>
            <person name="Fan D."/>
            <person name="Zhang W."/>
            <person name="Liu G."/>
            <person name="Zhang L."/>
            <person name="Zhao L."/>
            <person name="Fang X."/>
            <person name="Chen L."/>
            <person name="Dong Y."/>
            <person name="Chen Y."/>
            <person name="Ding Y."/>
            <person name="Zhao R."/>
            <person name="Feng M."/>
            <person name="Zhu Y."/>
            <person name="Feng Y."/>
            <person name="Jiang X."/>
            <person name="Zhu D."/>
            <person name="Xiang H."/>
            <person name="Feng X."/>
            <person name="Li S."/>
            <person name="Wang J."/>
            <person name="Zhang G."/>
            <person name="Kronforst M.R."/>
            <person name="Wang W."/>
        </authorList>
    </citation>
    <scope>NUCLEOTIDE SEQUENCE [LARGE SCALE GENOMIC DNA]</scope>
    <source>
        <strain evidence="2">Ya'a_city_454_Px</strain>
        <tissue evidence="2">Whole body</tissue>
    </source>
</reference>
<gene>
    <name evidence="4" type="primary">LOC106119640</name>
    <name evidence="2" type="ORF">RR46_11404</name>
</gene>
<dbReference type="RefSeq" id="XP_013170148.1">
    <property type="nucleotide sequence ID" value="XM_013314694.1"/>
</dbReference>
<keyword evidence="3" id="KW-1185">Reference proteome</keyword>
<dbReference type="EMBL" id="KQ459595">
    <property type="protein sequence ID" value="KPI95691.1"/>
    <property type="molecule type" value="Genomic_DNA"/>
</dbReference>
<feature type="compositionally biased region" description="Acidic residues" evidence="1">
    <location>
        <begin position="95"/>
        <end position="110"/>
    </location>
</feature>
<evidence type="ECO:0000313" key="2">
    <source>
        <dbReference type="EMBL" id="KPI95691.1"/>
    </source>
</evidence>
<feature type="compositionally biased region" description="Polar residues" evidence="1">
    <location>
        <begin position="84"/>
        <end position="93"/>
    </location>
</feature>
<protein>
    <submittedName>
        <fullName evidence="4">Dr1-associated corepressor homolog</fullName>
    </submittedName>
</protein>
<reference evidence="4" key="2">
    <citation type="submission" date="2025-04" db="UniProtKB">
        <authorList>
            <consortium name="RefSeq"/>
        </authorList>
    </citation>
    <scope>IDENTIFICATION</scope>
</reference>
<evidence type="ECO:0000313" key="3">
    <source>
        <dbReference type="Proteomes" id="UP000053268"/>
    </source>
</evidence>
<evidence type="ECO:0000313" key="4">
    <source>
        <dbReference type="RefSeq" id="XP_013170148.1"/>
    </source>
</evidence>
<dbReference type="KEGG" id="pxu:106119640"/>
<dbReference type="AlphaFoldDB" id="A0A194PQG5"/>
<feature type="compositionally biased region" description="Basic and acidic residues" evidence="1">
    <location>
        <begin position="156"/>
        <end position="171"/>
    </location>
</feature>
<dbReference type="Proteomes" id="UP000694872">
    <property type="component" value="Unplaced"/>
</dbReference>
<name>A0A194PQG5_PAPXU</name>
<dbReference type="GeneID" id="106119640"/>
<feature type="compositionally biased region" description="Low complexity" evidence="1">
    <location>
        <begin position="119"/>
        <end position="129"/>
    </location>
</feature>
<accession>A0A194PQG5</accession>
<organism evidence="2 3">
    <name type="scientific">Papilio xuthus</name>
    <name type="common">Asian swallowtail butterfly</name>
    <dbReference type="NCBI Taxonomy" id="66420"/>
    <lineage>
        <taxon>Eukaryota</taxon>
        <taxon>Metazoa</taxon>
        <taxon>Ecdysozoa</taxon>
        <taxon>Arthropoda</taxon>
        <taxon>Hexapoda</taxon>
        <taxon>Insecta</taxon>
        <taxon>Pterygota</taxon>
        <taxon>Neoptera</taxon>
        <taxon>Endopterygota</taxon>
        <taxon>Lepidoptera</taxon>
        <taxon>Glossata</taxon>
        <taxon>Ditrysia</taxon>
        <taxon>Papilionoidea</taxon>
        <taxon>Papilionidae</taxon>
        <taxon>Papilioninae</taxon>
        <taxon>Papilio</taxon>
    </lineage>
</organism>
<dbReference type="Proteomes" id="UP000053268">
    <property type="component" value="Unassembled WGS sequence"/>
</dbReference>
<evidence type="ECO:0000256" key="1">
    <source>
        <dbReference type="SAM" id="MobiDB-lite"/>
    </source>
</evidence>
<feature type="region of interest" description="Disordered" evidence="1">
    <location>
        <begin position="80"/>
        <end position="193"/>
    </location>
</feature>
<sequence length="193" mass="21724">MTGETPTSSEQELGENDEFRISSTSCTRRVLHIFRNNNNDDNAINNNNTMMVCIQNLGDTAQNISVEMTSTSSTFTTRISMRSNQNDIPNIPSSDDYESDDGCEEESDVDNNDRDDTSPDNQDNSNTDNDNGESTDTALSVEEIETLKPITDDESSDKKNVADEENNDQKRALFKIKARPRKRVKNEENNPDR</sequence>
<feature type="compositionally biased region" description="Basic residues" evidence="1">
    <location>
        <begin position="172"/>
        <end position="184"/>
    </location>
</feature>
<proteinExistence type="predicted"/>